<dbReference type="InParanoid" id="H2YER7"/>
<organism evidence="1 2">
    <name type="scientific">Ciona savignyi</name>
    <name type="common">Pacific transparent sea squirt</name>
    <dbReference type="NCBI Taxonomy" id="51511"/>
    <lineage>
        <taxon>Eukaryota</taxon>
        <taxon>Metazoa</taxon>
        <taxon>Chordata</taxon>
        <taxon>Tunicata</taxon>
        <taxon>Ascidiacea</taxon>
        <taxon>Phlebobranchia</taxon>
        <taxon>Cionidae</taxon>
        <taxon>Ciona</taxon>
    </lineage>
</organism>
<evidence type="ECO:0000313" key="2">
    <source>
        <dbReference type="Proteomes" id="UP000007875"/>
    </source>
</evidence>
<dbReference type="Ensembl" id="ENSCSAVT00000003872.1">
    <property type="protein sequence ID" value="ENSCSAVP00000003815.1"/>
    <property type="gene ID" value="ENSCSAVG00000002257.1"/>
</dbReference>
<protein>
    <submittedName>
        <fullName evidence="1">Uncharacterized protein</fullName>
    </submittedName>
</protein>
<keyword evidence="2" id="KW-1185">Reference proteome</keyword>
<dbReference type="Proteomes" id="UP000007875">
    <property type="component" value="Unassembled WGS sequence"/>
</dbReference>
<dbReference type="HOGENOM" id="CLU_1414708_0_0_1"/>
<proteinExistence type="predicted"/>
<reference evidence="1" key="2">
    <citation type="submission" date="2025-08" db="UniProtKB">
        <authorList>
            <consortium name="Ensembl"/>
        </authorList>
    </citation>
    <scope>IDENTIFICATION</scope>
</reference>
<reference evidence="2" key="1">
    <citation type="submission" date="2003-08" db="EMBL/GenBank/DDBJ databases">
        <authorList>
            <person name="Birren B."/>
            <person name="Nusbaum C."/>
            <person name="Abebe A."/>
            <person name="Abouelleil A."/>
            <person name="Adekoya E."/>
            <person name="Ait-zahra M."/>
            <person name="Allen N."/>
            <person name="Allen T."/>
            <person name="An P."/>
            <person name="Anderson M."/>
            <person name="Anderson S."/>
            <person name="Arachchi H."/>
            <person name="Armbruster J."/>
            <person name="Bachantsang P."/>
            <person name="Baldwin J."/>
            <person name="Barry A."/>
            <person name="Bayul T."/>
            <person name="Blitshsteyn B."/>
            <person name="Bloom T."/>
            <person name="Blye J."/>
            <person name="Boguslavskiy L."/>
            <person name="Borowsky M."/>
            <person name="Boukhgalter B."/>
            <person name="Brunache A."/>
            <person name="Butler J."/>
            <person name="Calixte N."/>
            <person name="Calvo S."/>
            <person name="Camarata J."/>
            <person name="Campo K."/>
            <person name="Chang J."/>
            <person name="Cheshatsang Y."/>
            <person name="Citroen M."/>
            <person name="Collymore A."/>
            <person name="Considine T."/>
            <person name="Cook A."/>
            <person name="Cooke P."/>
            <person name="Corum B."/>
            <person name="Cuomo C."/>
            <person name="David R."/>
            <person name="Dawoe T."/>
            <person name="Degray S."/>
            <person name="Dodge S."/>
            <person name="Dooley K."/>
            <person name="Dorje P."/>
            <person name="Dorjee K."/>
            <person name="Dorris L."/>
            <person name="Duffey N."/>
            <person name="Dupes A."/>
            <person name="Elkins T."/>
            <person name="Engels R."/>
            <person name="Erickson J."/>
            <person name="Farina A."/>
            <person name="Faro S."/>
            <person name="Ferreira P."/>
            <person name="Fischer H."/>
            <person name="Fitzgerald M."/>
            <person name="Foley K."/>
            <person name="Gage D."/>
            <person name="Galagan J."/>
            <person name="Gearin G."/>
            <person name="Gnerre S."/>
            <person name="Gnirke A."/>
            <person name="Goyette A."/>
            <person name="Graham J."/>
            <person name="Grandbois E."/>
            <person name="Gyaltsen K."/>
            <person name="Hafez N."/>
            <person name="Hagopian D."/>
            <person name="Hagos B."/>
            <person name="Hall J."/>
            <person name="Hatcher B."/>
            <person name="Heller A."/>
            <person name="Higgins H."/>
            <person name="Honan T."/>
            <person name="Horn A."/>
            <person name="Houde N."/>
            <person name="Hughes L."/>
            <person name="Hulme W."/>
            <person name="Husby E."/>
            <person name="Iliev I."/>
            <person name="Jaffe D."/>
            <person name="Jones C."/>
            <person name="Kamal M."/>
            <person name="Kamat A."/>
            <person name="Kamvysselis M."/>
            <person name="Karlsson E."/>
            <person name="Kells C."/>
            <person name="Kieu A."/>
            <person name="Kisner P."/>
            <person name="Kodira C."/>
            <person name="Kulbokas E."/>
            <person name="Labutti K."/>
            <person name="Lama D."/>
            <person name="Landers T."/>
            <person name="Leger J."/>
            <person name="Levine S."/>
            <person name="Lewis D."/>
            <person name="Lewis T."/>
            <person name="Lindblad-toh K."/>
            <person name="Liu X."/>
            <person name="Lokyitsang T."/>
            <person name="Lokyitsang Y."/>
            <person name="Lucien O."/>
            <person name="Lui A."/>
            <person name="Ma L.J."/>
            <person name="Mabbitt R."/>
            <person name="Macdonald J."/>
            <person name="Maclean C."/>
            <person name="Major J."/>
            <person name="Manning J."/>
            <person name="Marabella R."/>
            <person name="Maru K."/>
            <person name="Matthews C."/>
            <person name="Mauceli E."/>
            <person name="Mccarthy M."/>
            <person name="Mcdonough S."/>
            <person name="Mcghee T."/>
            <person name="Meldrim J."/>
            <person name="Meneus L."/>
            <person name="Mesirov J."/>
            <person name="Mihalev A."/>
            <person name="Mihova T."/>
            <person name="Mikkelsen T."/>
            <person name="Mlenga V."/>
            <person name="Moru K."/>
            <person name="Mozes J."/>
            <person name="Mulrain L."/>
            <person name="Munson G."/>
            <person name="Naylor J."/>
            <person name="Newes C."/>
            <person name="Nguyen C."/>
            <person name="Nguyen N."/>
            <person name="Nguyen T."/>
            <person name="Nicol R."/>
            <person name="Nielsen C."/>
            <person name="Nizzari M."/>
            <person name="Norbu C."/>
            <person name="Norbu N."/>
            <person name="O'donnell P."/>
            <person name="Okoawo O."/>
            <person name="O'leary S."/>
            <person name="Omotosho B."/>
            <person name="O'neill K."/>
            <person name="Osman S."/>
            <person name="Parker S."/>
            <person name="Perrin D."/>
            <person name="Phunkhang P."/>
            <person name="Piqani B."/>
            <person name="Purcell S."/>
            <person name="Rachupka T."/>
            <person name="Ramasamy U."/>
            <person name="Rameau R."/>
            <person name="Ray V."/>
            <person name="Raymond C."/>
            <person name="Retta R."/>
            <person name="Richardson S."/>
            <person name="Rise C."/>
            <person name="Rodriguez J."/>
            <person name="Rogers J."/>
            <person name="Rogov P."/>
            <person name="Rutman M."/>
            <person name="Schupbach R."/>
            <person name="Seaman C."/>
            <person name="Settipalli S."/>
            <person name="Sharpe T."/>
            <person name="Sheridan J."/>
            <person name="Sherpa N."/>
            <person name="Shi J."/>
            <person name="Smirnov S."/>
            <person name="Smith C."/>
            <person name="Sougnez C."/>
            <person name="Spencer B."/>
            <person name="Stalker J."/>
            <person name="Stange-thomann N."/>
            <person name="Stavropoulos S."/>
            <person name="Stetson K."/>
            <person name="Stone C."/>
            <person name="Stone S."/>
            <person name="Stubbs M."/>
            <person name="Talamas J."/>
            <person name="Tchuinga P."/>
            <person name="Tenzing P."/>
            <person name="Tesfaye S."/>
            <person name="Theodore J."/>
            <person name="Thoulutsang Y."/>
            <person name="Topham K."/>
            <person name="Towey S."/>
            <person name="Tsamla T."/>
            <person name="Tsomo N."/>
            <person name="Vallee D."/>
            <person name="Vassiliev H."/>
            <person name="Venkataraman V."/>
            <person name="Vinson J."/>
            <person name="Vo A."/>
            <person name="Wade C."/>
            <person name="Wang S."/>
            <person name="Wangchuk T."/>
            <person name="Wangdi T."/>
            <person name="Whittaker C."/>
            <person name="Wilkinson J."/>
            <person name="Wu Y."/>
            <person name="Wyman D."/>
            <person name="Yadav S."/>
            <person name="Yang S."/>
            <person name="Yang X."/>
            <person name="Yeager S."/>
            <person name="Yee E."/>
            <person name="Young G."/>
            <person name="Zainoun J."/>
            <person name="Zembeck L."/>
            <person name="Zimmer A."/>
            <person name="Zody M."/>
            <person name="Lander E."/>
        </authorList>
    </citation>
    <scope>NUCLEOTIDE SEQUENCE [LARGE SCALE GENOMIC DNA]</scope>
</reference>
<dbReference type="AlphaFoldDB" id="H2YER7"/>
<accession>H2YER7</accession>
<sequence length="192" mass="22279">MALNRPRIDTAAVTKTSVVLGHHKEPKTTTYQEVFELGRSFKPGPKPRRFELSRVGGIFHVTETKYPQSVAQASFGKLLSKTTCNVYQHRLKELKTIMGIHSLNSVPIGPQPSNYRRENVTDTSQMKTDYMDRHHLLRQWVDIQTSNIPKLPVLKQKRDPWFCGQTEATHQFQWPKRDADPIYQVRFCRTCK</sequence>
<name>H2YER7_CIOSA</name>
<dbReference type="OMA" id="VYQHRLK"/>
<reference evidence="1" key="3">
    <citation type="submission" date="2025-09" db="UniProtKB">
        <authorList>
            <consortium name="Ensembl"/>
        </authorList>
    </citation>
    <scope>IDENTIFICATION</scope>
</reference>
<evidence type="ECO:0000313" key="1">
    <source>
        <dbReference type="Ensembl" id="ENSCSAVP00000003815.1"/>
    </source>
</evidence>